<evidence type="ECO:0000313" key="10">
    <source>
        <dbReference type="Proteomes" id="UP000543174"/>
    </source>
</evidence>
<feature type="transmembrane region" description="Helical" evidence="8">
    <location>
        <begin position="12"/>
        <end position="30"/>
    </location>
</feature>
<evidence type="ECO:0000256" key="6">
    <source>
        <dbReference type="ARBA" id="ARBA00022989"/>
    </source>
</evidence>
<dbReference type="AlphaFoldDB" id="A0A7W3RH43"/>
<comment type="similarity">
    <text evidence="2">Belongs to the amino acid-polyamine-organocation (APC) superfamily. Spore germination protein (SGP) (TC 2.A.3.9) family.</text>
</comment>
<evidence type="ECO:0000256" key="3">
    <source>
        <dbReference type="ARBA" id="ARBA00022448"/>
    </source>
</evidence>
<dbReference type="PANTHER" id="PTHR34975">
    <property type="entry name" value="SPORE GERMINATION PROTEIN A2"/>
    <property type="match status" value="1"/>
</dbReference>
<evidence type="ECO:0000256" key="7">
    <source>
        <dbReference type="ARBA" id="ARBA00023136"/>
    </source>
</evidence>
<comment type="caution">
    <text evidence="9">The sequence shown here is derived from an EMBL/GenBank/DDBJ whole genome shotgun (WGS) entry which is preliminary data.</text>
</comment>
<reference evidence="9" key="1">
    <citation type="submission" date="2020-08" db="EMBL/GenBank/DDBJ databases">
        <title>Functional genomics of gut bacteria from endangered species of beetles.</title>
        <authorList>
            <person name="Carlos-Shanley C."/>
        </authorList>
    </citation>
    <scope>NUCLEOTIDE SEQUENCE [LARGE SCALE GENOMIC DNA]</scope>
    <source>
        <strain evidence="9">S00060</strain>
    </source>
</reference>
<evidence type="ECO:0000256" key="1">
    <source>
        <dbReference type="ARBA" id="ARBA00004141"/>
    </source>
</evidence>
<organism evidence="9 10">
    <name type="scientific">Priestia aryabhattai</name>
    <name type="common">Bacillus aryabhattai</name>
    <dbReference type="NCBI Taxonomy" id="412384"/>
    <lineage>
        <taxon>Bacteria</taxon>
        <taxon>Bacillati</taxon>
        <taxon>Bacillota</taxon>
        <taxon>Bacilli</taxon>
        <taxon>Bacillales</taxon>
        <taxon>Bacillaceae</taxon>
        <taxon>Priestia</taxon>
    </lineage>
</organism>
<name>A0A7W3RH43_PRIAR</name>
<gene>
    <name evidence="9" type="ORF">HNP21_005000</name>
</gene>
<keyword evidence="6 8" id="KW-1133">Transmembrane helix</keyword>
<dbReference type="PANTHER" id="PTHR34975:SF2">
    <property type="entry name" value="SPORE GERMINATION PROTEIN A2"/>
    <property type="match status" value="1"/>
</dbReference>
<dbReference type="InterPro" id="IPR004761">
    <property type="entry name" value="Spore_GerAB"/>
</dbReference>
<keyword evidence="7 8" id="KW-0472">Membrane</keyword>
<evidence type="ECO:0000256" key="5">
    <source>
        <dbReference type="ARBA" id="ARBA00022692"/>
    </source>
</evidence>
<dbReference type="GO" id="GO:0009847">
    <property type="term" value="P:spore germination"/>
    <property type="evidence" value="ECO:0007669"/>
    <property type="project" value="InterPro"/>
</dbReference>
<evidence type="ECO:0000256" key="4">
    <source>
        <dbReference type="ARBA" id="ARBA00022544"/>
    </source>
</evidence>
<evidence type="ECO:0000313" key="9">
    <source>
        <dbReference type="EMBL" id="MBA9041870.1"/>
    </source>
</evidence>
<comment type="subcellular location">
    <subcellularLocation>
        <location evidence="1">Membrane</location>
        <topology evidence="1">Multi-pass membrane protein</topology>
    </subcellularLocation>
</comment>
<protein>
    <submittedName>
        <fullName evidence="9">Membrane protein YeaQ/YmgE (Transglycosylase-associated protein family)</fullName>
    </submittedName>
</protein>
<feature type="transmembrane region" description="Helical" evidence="8">
    <location>
        <begin position="36"/>
        <end position="54"/>
    </location>
</feature>
<dbReference type="GO" id="GO:0016020">
    <property type="term" value="C:membrane"/>
    <property type="evidence" value="ECO:0007669"/>
    <property type="project" value="UniProtKB-SubCell"/>
</dbReference>
<dbReference type="EMBL" id="JACJHT010000006">
    <property type="protein sequence ID" value="MBA9041870.1"/>
    <property type="molecule type" value="Genomic_DNA"/>
</dbReference>
<evidence type="ECO:0000256" key="8">
    <source>
        <dbReference type="SAM" id="Phobius"/>
    </source>
</evidence>
<dbReference type="Proteomes" id="UP000543174">
    <property type="component" value="Unassembled WGS sequence"/>
</dbReference>
<keyword evidence="4" id="KW-0309">Germination</keyword>
<keyword evidence="10" id="KW-1185">Reference proteome</keyword>
<proteinExistence type="inferred from homology"/>
<accession>A0A7W3RH43</accession>
<sequence length="105" mass="12045">MEKAKISANQLFILMVLFELGSALLVPLAIRAKQDAWLAILLGMLGSFVLFLVYHKLYTYYPNLLPTEYMQKILGKVLGTVLLLFTFFILCMMPQEFYVILVKCC</sequence>
<keyword evidence="3" id="KW-0813">Transport</keyword>
<dbReference type="Pfam" id="PF03845">
    <property type="entry name" value="Spore_permease"/>
    <property type="match status" value="1"/>
</dbReference>
<evidence type="ECO:0000256" key="2">
    <source>
        <dbReference type="ARBA" id="ARBA00007998"/>
    </source>
</evidence>
<keyword evidence="5 8" id="KW-0812">Transmembrane</keyword>
<feature type="transmembrane region" description="Helical" evidence="8">
    <location>
        <begin position="74"/>
        <end position="95"/>
    </location>
</feature>